<comment type="caution">
    <text evidence="1">The sequence shown here is derived from an EMBL/GenBank/DDBJ whole genome shotgun (WGS) entry which is preliminary data.</text>
</comment>
<proteinExistence type="predicted"/>
<evidence type="ECO:0000313" key="1">
    <source>
        <dbReference type="EMBL" id="MED6106357.1"/>
    </source>
</evidence>
<evidence type="ECO:0000313" key="2">
    <source>
        <dbReference type="Proteomes" id="UP001341840"/>
    </source>
</evidence>
<dbReference type="Proteomes" id="UP001341840">
    <property type="component" value="Unassembled WGS sequence"/>
</dbReference>
<reference evidence="1 2" key="1">
    <citation type="journal article" date="2023" name="Plants (Basel)">
        <title>Bridging the Gap: Combining Genomics and Transcriptomics Approaches to Understand Stylosanthes scabra, an Orphan Legume from the Brazilian Caatinga.</title>
        <authorList>
            <person name="Ferreira-Neto J.R.C."/>
            <person name="da Silva M.D."/>
            <person name="Binneck E."/>
            <person name="de Melo N.F."/>
            <person name="da Silva R.H."/>
            <person name="de Melo A.L.T.M."/>
            <person name="Pandolfi V."/>
            <person name="Bustamante F.O."/>
            <person name="Brasileiro-Vidal A.C."/>
            <person name="Benko-Iseppon A.M."/>
        </authorList>
    </citation>
    <scope>NUCLEOTIDE SEQUENCE [LARGE SCALE GENOMIC DNA]</scope>
    <source>
        <tissue evidence="1">Leaves</tissue>
    </source>
</reference>
<sequence>MMALAKRKESHRAIVVKRERHEEKDRCGGEDGRGSSRCRYHHSELLPPPKRSLSAACLVAVPSPWRHRFLSPFDHFSSDRVPEVVAKFGAVGVG</sequence>
<protein>
    <submittedName>
        <fullName evidence="1">Uncharacterized protein</fullName>
    </submittedName>
</protein>
<name>A0ABU6Q3F7_9FABA</name>
<keyword evidence="2" id="KW-1185">Reference proteome</keyword>
<dbReference type="EMBL" id="JASCZI010000008">
    <property type="protein sequence ID" value="MED6106357.1"/>
    <property type="molecule type" value="Genomic_DNA"/>
</dbReference>
<gene>
    <name evidence="1" type="ORF">PIB30_004132</name>
</gene>
<accession>A0ABU6Q3F7</accession>
<organism evidence="1 2">
    <name type="scientific">Stylosanthes scabra</name>
    <dbReference type="NCBI Taxonomy" id="79078"/>
    <lineage>
        <taxon>Eukaryota</taxon>
        <taxon>Viridiplantae</taxon>
        <taxon>Streptophyta</taxon>
        <taxon>Embryophyta</taxon>
        <taxon>Tracheophyta</taxon>
        <taxon>Spermatophyta</taxon>
        <taxon>Magnoliopsida</taxon>
        <taxon>eudicotyledons</taxon>
        <taxon>Gunneridae</taxon>
        <taxon>Pentapetalae</taxon>
        <taxon>rosids</taxon>
        <taxon>fabids</taxon>
        <taxon>Fabales</taxon>
        <taxon>Fabaceae</taxon>
        <taxon>Papilionoideae</taxon>
        <taxon>50 kb inversion clade</taxon>
        <taxon>dalbergioids sensu lato</taxon>
        <taxon>Dalbergieae</taxon>
        <taxon>Pterocarpus clade</taxon>
        <taxon>Stylosanthes</taxon>
    </lineage>
</organism>